<sequence>MKHILIFSLLAFSMNTMADDCQSSFYSLGKSLPGLKLPTTGITFDNAVKADFCFDPKAGKEYVKEFEALKAVHIFGENNCADPEKLSADEQIKLTRFMMKVMEEKPLNLYSLTPPGVVDENYAPKKLVFSNVQTDKTVFNFKDANRLTGTDVFKIGGVIVGSSLVGTVMSRQIYKGSEFADKRKHEMAGALINLAGSGVAYVAIETMGLGNKLNLSKHARKCAVTATGSLMLFVAAAGKEAYDKTKPKKHTVDANDFVATVLGGGAGAPFIVSCGFDF</sequence>
<reference evidence="1 2" key="1">
    <citation type="submission" date="2018-01" db="EMBL/GenBank/DDBJ databases">
        <title>Complete genome sequence of Bacteriovorax stolpii DSM12778.</title>
        <authorList>
            <person name="Tang B."/>
            <person name="Chang J."/>
        </authorList>
    </citation>
    <scope>NUCLEOTIDE SEQUENCE [LARGE SCALE GENOMIC DNA]</scope>
    <source>
        <strain evidence="1 2">DSM 12778</strain>
    </source>
</reference>
<gene>
    <name evidence="1" type="ORF">C0V70_11230</name>
</gene>
<dbReference type="EMBL" id="CP025704">
    <property type="protein sequence ID" value="AUN98663.1"/>
    <property type="molecule type" value="Genomic_DNA"/>
</dbReference>
<evidence type="ECO:0000313" key="1">
    <source>
        <dbReference type="EMBL" id="AUN98663.1"/>
    </source>
</evidence>
<proteinExistence type="predicted"/>
<accession>A0A2K9NT10</accession>
<dbReference type="Proteomes" id="UP000235584">
    <property type="component" value="Chromosome"/>
</dbReference>
<evidence type="ECO:0000313" key="2">
    <source>
        <dbReference type="Proteomes" id="UP000235584"/>
    </source>
</evidence>
<dbReference type="AlphaFoldDB" id="A0A2K9NT10"/>
<keyword evidence="2" id="KW-1185">Reference proteome</keyword>
<dbReference type="RefSeq" id="WP_102243954.1">
    <property type="nucleotide sequence ID" value="NZ_CP025704.1"/>
</dbReference>
<protein>
    <submittedName>
        <fullName evidence="1">Uncharacterized protein</fullName>
    </submittedName>
</protein>
<organism evidence="1 2">
    <name type="scientific">Bacteriovorax stolpii</name>
    <name type="common">Bdellovibrio stolpii</name>
    <dbReference type="NCBI Taxonomy" id="960"/>
    <lineage>
        <taxon>Bacteria</taxon>
        <taxon>Pseudomonadati</taxon>
        <taxon>Bdellovibrionota</taxon>
        <taxon>Bacteriovoracia</taxon>
        <taxon>Bacteriovoracales</taxon>
        <taxon>Bacteriovoracaceae</taxon>
        <taxon>Bacteriovorax</taxon>
    </lineage>
</organism>
<name>A0A2K9NT10_BACTC</name>
<dbReference type="KEGG" id="bsto:C0V70_11230"/>